<evidence type="ECO:0000313" key="3">
    <source>
        <dbReference type="Proteomes" id="UP000703269"/>
    </source>
</evidence>
<reference evidence="2 3" key="1">
    <citation type="submission" date="2021-08" db="EMBL/GenBank/DDBJ databases">
        <title>Draft Genome Sequence of Phanerochaete sordida strain YK-624.</title>
        <authorList>
            <person name="Mori T."/>
            <person name="Dohra H."/>
            <person name="Suzuki T."/>
            <person name="Kawagishi H."/>
            <person name="Hirai H."/>
        </authorList>
    </citation>
    <scope>NUCLEOTIDE SEQUENCE [LARGE SCALE GENOMIC DNA]</scope>
    <source>
        <strain evidence="2 3">YK-624</strain>
    </source>
</reference>
<sequence length="180" mass="20362">MLSSTLRTAARRSCASRRHVSTKMTAKSSKLASVAVPAPTALPEAKQRALIALYHQAETFITPENLEAEIDEEFIYRPLRHPGGLEREVLLRDLRSDLASRRMLPKVGDGKASMMHSRTQAQAADSYAWSGQKAPRDIRVMNALLGLEDVHKPGLEILEEEEERIQEHIRRDKKQSKRQK</sequence>
<feature type="compositionally biased region" description="Low complexity" evidence="1">
    <location>
        <begin position="1"/>
        <end position="13"/>
    </location>
</feature>
<proteinExistence type="predicted"/>
<gene>
    <name evidence="2" type="ORF">PsYK624_007010</name>
</gene>
<name>A0A9P3L776_9APHY</name>
<keyword evidence="3" id="KW-1185">Reference proteome</keyword>
<protein>
    <submittedName>
        <fullName evidence="2">Uncharacterized protein</fullName>
    </submittedName>
</protein>
<evidence type="ECO:0000313" key="2">
    <source>
        <dbReference type="EMBL" id="GJE84625.1"/>
    </source>
</evidence>
<dbReference type="Proteomes" id="UP000703269">
    <property type="component" value="Unassembled WGS sequence"/>
</dbReference>
<feature type="region of interest" description="Disordered" evidence="1">
    <location>
        <begin position="1"/>
        <end position="22"/>
    </location>
</feature>
<dbReference type="EMBL" id="BPQB01000001">
    <property type="protein sequence ID" value="GJE84625.1"/>
    <property type="molecule type" value="Genomic_DNA"/>
</dbReference>
<dbReference type="OrthoDB" id="5597211at2759"/>
<organism evidence="2 3">
    <name type="scientific">Phanerochaete sordida</name>
    <dbReference type="NCBI Taxonomy" id="48140"/>
    <lineage>
        <taxon>Eukaryota</taxon>
        <taxon>Fungi</taxon>
        <taxon>Dikarya</taxon>
        <taxon>Basidiomycota</taxon>
        <taxon>Agaricomycotina</taxon>
        <taxon>Agaricomycetes</taxon>
        <taxon>Polyporales</taxon>
        <taxon>Phanerochaetaceae</taxon>
        <taxon>Phanerochaete</taxon>
    </lineage>
</organism>
<dbReference type="AlphaFoldDB" id="A0A9P3L776"/>
<comment type="caution">
    <text evidence="2">The sequence shown here is derived from an EMBL/GenBank/DDBJ whole genome shotgun (WGS) entry which is preliminary data.</text>
</comment>
<accession>A0A9P3L776</accession>
<evidence type="ECO:0000256" key="1">
    <source>
        <dbReference type="SAM" id="MobiDB-lite"/>
    </source>
</evidence>